<proteinExistence type="predicted"/>
<accession>A0ABR3MLC8</accession>
<keyword evidence="2" id="KW-1185">Reference proteome</keyword>
<gene>
    <name evidence="1" type="ORF">QQF64_003451</name>
</gene>
<dbReference type="EMBL" id="JAYMGO010000011">
    <property type="protein sequence ID" value="KAL1265424.1"/>
    <property type="molecule type" value="Genomic_DNA"/>
</dbReference>
<organism evidence="1 2">
    <name type="scientific">Cirrhinus molitorella</name>
    <name type="common">mud carp</name>
    <dbReference type="NCBI Taxonomy" id="172907"/>
    <lineage>
        <taxon>Eukaryota</taxon>
        <taxon>Metazoa</taxon>
        <taxon>Chordata</taxon>
        <taxon>Craniata</taxon>
        <taxon>Vertebrata</taxon>
        <taxon>Euteleostomi</taxon>
        <taxon>Actinopterygii</taxon>
        <taxon>Neopterygii</taxon>
        <taxon>Teleostei</taxon>
        <taxon>Ostariophysi</taxon>
        <taxon>Cypriniformes</taxon>
        <taxon>Cyprinidae</taxon>
        <taxon>Labeoninae</taxon>
        <taxon>Labeonini</taxon>
        <taxon>Cirrhinus</taxon>
    </lineage>
</organism>
<reference evidence="1 2" key="1">
    <citation type="submission" date="2023-09" db="EMBL/GenBank/DDBJ databases">
        <authorList>
            <person name="Wang M."/>
        </authorList>
    </citation>
    <scope>NUCLEOTIDE SEQUENCE [LARGE SCALE GENOMIC DNA]</scope>
    <source>
        <strain evidence="1">GT-2023</strain>
        <tissue evidence="1">Liver</tissue>
    </source>
</reference>
<evidence type="ECO:0000313" key="1">
    <source>
        <dbReference type="EMBL" id="KAL1265424.1"/>
    </source>
</evidence>
<evidence type="ECO:0000313" key="2">
    <source>
        <dbReference type="Proteomes" id="UP001558613"/>
    </source>
</evidence>
<name>A0ABR3MLC8_9TELE</name>
<protein>
    <submittedName>
        <fullName evidence="1">Uncharacterized protein</fullName>
    </submittedName>
</protein>
<comment type="caution">
    <text evidence="1">The sequence shown here is derived from an EMBL/GenBank/DDBJ whole genome shotgun (WGS) entry which is preliminary data.</text>
</comment>
<sequence length="93" mass="10303">MVQNEGNRVESGSAQVHVKLPRYDGSVPPEPYFAQVQLASWRAGWSKEHFVAQLALALEGPALQVLLDLTPAEQRDYVALTGALEQRFRGFPP</sequence>
<dbReference type="Proteomes" id="UP001558613">
    <property type="component" value="Unassembled WGS sequence"/>
</dbReference>